<evidence type="ECO:0000256" key="2">
    <source>
        <dbReference type="SAM" id="Phobius"/>
    </source>
</evidence>
<accession>A0ABR6U6K5</accession>
<organism evidence="3 4">
    <name type="scientific">Nocardioides deserti</name>
    <dbReference type="NCBI Taxonomy" id="1588644"/>
    <lineage>
        <taxon>Bacteria</taxon>
        <taxon>Bacillati</taxon>
        <taxon>Actinomycetota</taxon>
        <taxon>Actinomycetes</taxon>
        <taxon>Propionibacteriales</taxon>
        <taxon>Nocardioidaceae</taxon>
        <taxon>Nocardioides</taxon>
    </lineage>
</organism>
<feature type="transmembrane region" description="Helical" evidence="2">
    <location>
        <begin position="164"/>
        <end position="183"/>
    </location>
</feature>
<evidence type="ECO:0000313" key="3">
    <source>
        <dbReference type="EMBL" id="MBC2959998.1"/>
    </source>
</evidence>
<gene>
    <name evidence="3" type="ORF">H7344_06790</name>
</gene>
<keyword evidence="2" id="KW-0472">Membrane</keyword>
<feature type="compositionally biased region" description="Acidic residues" evidence="1">
    <location>
        <begin position="80"/>
        <end position="91"/>
    </location>
</feature>
<proteinExistence type="predicted"/>
<evidence type="ECO:0000256" key="1">
    <source>
        <dbReference type="SAM" id="MobiDB-lite"/>
    </source>
</evidence>
<keyword evidence="2" id="KW-1133">Transmembrane helix</keyword>
<name>A0ABR6U6K5_9ACTN</name>
<keyword evidence="2" id="KW-0812">Transmembrane</keyword>
<dbReference type="EMBL" id="JACMYC010000003">
    <property type="protein sequence ID" value="MBC2959998.1"/>
    <property type="molecule type" value="Genomic_DNA"/>
</dbReference>
<dbReference type="SUPFAM" id="SSF50969">
    <property type="entry name" value="YVTN repeat-like/Quinoprotein amine dehydrogenase"/>
    <property type="match status" value="1"/>
</dbReference>
<dbReference type="InterPro" id="IPR011044">
    <property type="entry name" value="Quino_amine_DH_bsu"/>
</dbReference>
<evidence type="ECO:0000313" key="4">
    <source>
        <dbReference type="Proteomes" id="UP000604001"/>
    </source>
</evidence>
<evidence type="ECO:0008006" key="5">
    <source>
        <dbReference type="Google" id="ProtNLM"/>
    </source>
</evidence>
<sequence>MRAADDFPDYLAARWAPLVRVAVLLGWSRALAERIVAAALGSCRRDWRELSDTGDLDGEVLATLAATTAQARRHGLGPDGPEDPADPTDDGAVDHHVATYAALDALPDRERTRLVVAAVLGRGRTDHAALLDDVRRVAAAVRVGPAPGPEELPTRLVPRRTGRLVVVGVAVVGLLVAATYALGVVRPDGTGGPDDPDGRGVQRLAPVEVEEAPNPVPVSWWADGVLHLAAVSLRVPGVVDLAEVHDGAVVTDDDGRVVRVREDGERALLGRHVGGSGLAADEGTTIAWIEPDGTVVVHDLFTDRDVDRRRLDIVDLATVRVVSLDGGAVHLTSSYGDVRWAPGDTSTTVAQPPVLVDRASGATLSRVGPGTVRVEQPFFSVGFTRPGDGGSISPDGSVVVTTTADDRSAYGTVRAYDTRSGERLPTGLGPDDVALALEPGRPDLVTYVVAPPATSGRLELRSCRLRTGRCRSHLALPASDGVPVLAAR</sequence>
<keyword evidence="4" id="KW-1185">Reference proteome</keyword>
<protein>
    <recommendedName>
        <fullName evidence="5">DNA-directed RNA polymerase specialized sigma24 family protein</fullName>
    </recommendedName>
</protein>
<dbReference type="RefSeq" id="WP_186345254.1">
    <property type="nucleotide sequence ID" value="NZ_BMMR01000003.1"/>
</dbReference>
<feature type="region of interest" description="Disordered" evidence="1">
    <location>
        <begin position="70"/>
        <end position="92"/>
    </location>
</feature>
<dbReference type="Proteomes" id="UP000604001">
    <property type="component" value="Unassembled WGS sequence"/>
</dbReference>
<reference evidence="3 4" key="1">
    <citation type="submission" date="2020-08" db="EMBL/GenBank/DDBJ databases">
        <title>novel species in genus Nocardioides.</title>
        <authorList>
            <person name="Zhang G."/>
        </authorList>
    </citation>
    <scope>NUCLEOTIDE SEQUENCE [LARGE SCALE GENOMIC DNA]</scope>
    <source>
        <strain evidence="3 4">SC8A-24</strain>
    </source>
</reference>
<comment type="caution">
    <text evidence="3">The sequence shown here is derived from an EMBL/GenBank/DDBJ whole genome shotgun (WGS) entry which is preliminary data.</text>
</comment>